<keyword evidence="6" id="KW-0698">rRNA processing</keyword>
<evidence type="ECO:0000256" key="4">
    <source>
        <dbReference type="ARBA" id="ARBA00019572"/>
    </source>
</evidence>
<name>A0A8H3WX33_GIGMA</name>
<evidence type="ECO:0000256" key="7">
    <source>
        <dbReference type="ARBA" id="ARBA00022835"/>
    </source>
</evidence>
<dbReference type="Gene3D" id="3.30.230.70">
    <property type="entry name" value="GHMP Kinase, N-terminal domain"/>
    <property type="match status" value="1"/>
</dbReference>
<dbReference type="GO" id="GO:0034475">
    <property type="term" value="P:U4 snRNA 3'-end processing"/>
    <property type="evidence" value="ECO:0007669"/>
    <property type="project" value="TreeGrafter"/>
</dbReference>
<evidence type="ECO:0000313" key="13">
    <source>
        <dbReference type="EMBL" id="KAF0341587.1"/>
    </source>
</evidence>
<proteinExistence type="inferred from homology"/>
<gene>
    <name evidence="13" type="ORF">F8M41_016263</name>
</gene>
<evidence type="ECO:0000313" key="14">
    <source>
        <dbReference type="Proteomes" id="UP000439903"/>
    </source>
</evidence>
<dbReference type="SUPFAM" id="SSF54211">
    <property type="entry name" value="Ribosomal protein S5 domain 2-like"/>
    <property type="match status" value="1"/>
</dbReference>
<evidence type="ECO:0000256" key="2">
    <source>
        <dbReference type="ARBA" id="ARBA00004604"/>
    </source>
</evidence>
<evidence type="ECO:0000259" key="11">
    <source>
        <dbReference type="Pfam" id="PF01138"/>
    </source>
</evidence>
<dbReference type="Proteomes" id="UP000439903">
    <property type="component" value="Unassembled WGS sequence"/>
</dbReference>
<dbReference type="GO" id="GO:0034476">
    <property type="term" value="P:U5 snRNA 3'-end processing"/>
    <property type="evidence" value="ECO:0007669"/>
    <property type="project" value="TreeGrafter"/>
</dbReference>
<dbReference type="AlphaFoldDB" id="A0A8H3WX33"/>
<dbReference type="GO" id="GO:0005840">
    <property type="term" value="C:ribosome"/>
    <property type="evidence" value="ECO:0007669"/>
    <property type="project" value="UniProtKB-KW"/>
</dbReference>
<dbReference type="Pfam" id="PF01138">
    <property type="entry name" value="RNase_PH"/>
    <property type="match status" value="1"/>
</dbReference>
<protein>
    <recommendedName>
        <fullName evidence="4">Exosome complex component RRP45</fullName>
    </recommendedName>
    <alternativeName>
        <fullName evidence="10">Ribosomal RNA-processing protein 45</fullName>
    </alternativeName>
</protein>
<keyword evidence="13" id="KW-0687">Ribonucleoprotein</keyword>
<dbReference type="PANTHER" id="PTHR11097">
    <property type="entry name" value="EXOSOME COMPLEX EXONUCLEASE RIBOSOMAL RNA PROCESSING PROTEIN"/>
    <property type="match status" value="1"/>
</dbReference>
<organism evidence="13 14">
    <name type="scientific">Gigaspora margarita</name>
    <dbReference type="NCBI Taxonomy" id="4874"/>
    <lineage>
        <taxon>Eukaryota</taxon>
        <taxon>Fungi</taxon>
        <taxon>Fungi incertae sedis</taxon>
        <taxon>Mucoromycota</taxon>
        <taxon>Glomeromycotina</taxon>
        <taxon>Glomeromycetes</taxon>
        <taxon>Diversisporales</taxon>
        <taxon>Gigasporaceae</taxon>
        <taxon>Gigaspora</taxon>
    </lineage>
</organism>
<dbReference type="GO" id="GO:0000177">
    <property type="term" value="C:cytoplasmic exosome (RNase complex)"/>
    <property type="evidence" value="ECO:0007669"/>
    <property type="project" value="TreeGrafter"/>
</dbReference>
<dbReference type="EMBL" id="WTPW01003497">
    <property type="protein sequence ID" value="KAF0341587.1"/>
    <property type="molecule type" value="Genomic_DNA"/>
</dbReference>
<dbReference type="GO" id="GO:0071035">
    <property type="term" value="P:nuclear polyadenylation-dependent rRNA catabolic process"/>
    <property type="evidence" value="ECO:0007669"/>
    <property type="project" value="TreeGrafter"/>
</dbReference>
<dbReference type="PANTHER" id="PTHR11097:SF14">
    <property type="entry name" value="EXOSOME COMPLEX COMPONENT RRP45"/>
    <property type="match status" value="1"/>
</dbReference>
<keyword evidence="9" id="KW-0539">Nucleus</keyword>
<dbReference type="InterPro" id="IPR033100">
    <property type="entry name" value="Rrp45"/>
</dbReference>
<keyword evidence="8" id="KW-0694">RNA-binding</keyword>
<dbReference type="GO" id="GO:0005730">
    <property type="term" value="C:nucleolus"/>
    <property type="evidence" value="ECO:0007669"/>
    <property type="project" value="UniProtKB-SubCell"/>
</dbReference>
<dbReference type="InterPro" id="IPR027408">
    <property type="entry name" value="PNPase/RNase_PH_dom_sf"/>
</dbReference>
<dbReference type="GO" id="GO:0035925">
    <property type="term" value="F:mRNA 3'-UTR AU-rich region binding"/>
    <property type="evidence" value="ECO:0007669"/>
    <property type="project" value="TreeGrafter"/>
</dbReference>
<accession>A0A8H3WX33</accession>
<evidence type="ECO:0000256" key="3">
    <source>
        <dbReference type="ARBA" id="ARBA00006678"/>
    </source>
</evidence>
<keyword evidence="7" id="KW-0271">Exosome</keyword>
<dbReference type="CDD" id="cd11368">
    <property type="entry name" value="RNase_PH_RRP45"/>
    <property type="match status" value="1"/>
</dbReference>
<feature type="domain" description="Exoribonuclease phosphorolytic" evidence="11">
    <location>
        <begin position="33"/>
        <end position="164"/>
    </location>
</feature>
<dbReference type="GO" id="GO:0016075">
    <property type="term" value="P:rRNA catabolic process"/>
    <property type="evidence" value="ECO:0007669"/>
    <property type="project" value="TreeGrafter"/>
</dbReference>
<dbReference type="FunFam" id="3.30.230.70:FF:000005">
    <property type="entry name" value="Exosome complex component RRP45"/>
    <property type="match status" value="1"/>
</dbReference>
<comment type="caution">
    <text evidence="13">The sequence shown here is derived from an EMBL/GenBank/DDBJ whole genome shotgun (WGS) entry which is preliminary data.</text>
</comment>
<evidence type="ECO:0000259" key="12">
    <source>
        <dbReference type="Pfam" id="PF03725"/>
    </source>
</evidence>
<dbReference type="GO" id="GO:0034473">
    <property type="term" value="P:U1 snRNA 3'-end processing"/>
    <property type="evidence" value="ECO:0007669"/>
    <property type="project" value="TreeGrafter"/>
</dbReference>
<dbReference type="InterPro" id="IPR020568">
    <property type="entry name" value="Ribosomal_Su5_D2-typ_SF"/>
</dbReference>
<dbReference type="InterPro" id="IPR050590">
    <property type="entry name" value="Exosome_comp_Rrp42_subfam"/>
</dbReference>
<keyword evidence="14" id="KW-1185">Reference proteome</keyword>
<dbReference type="GO" id="GO:0071028">
    <property type="term" value="P:nuclear mRNA surveillance"/>
    <property type="evidence" value="ECO:0007669"/>
    <property type="project" value="TreeGrafter"/>
</dbReference>
<keyword evidence="13" id="KW-0689">Ribosomal protein</keyword>
<comment type="similarity">
    <text evidence="3">Belongs to the RNase PH family.</text>
</comment>
<feature type="domain" description="Exoribonuclease phosphorolytic" evidence="12">
    <location>
        <begin position="190"/>
        <end position="257"/>
    </location>
</feature>
<evidence type="ECO:0000256" key="10">
    <source>
        <dbReference type="ARBA" id="ARBA00077933"/>
    </source>
</evidence>
<evidence type="ECO:0000256" key="8">
    <source>
        <dbReference type="ARBA" id="ARBA00022884"/>
    </source>
</evidence>
<evidence type="ECO:0000256" key="5">
    <source>
        <dbReference type="ARBA" id="ARBA00022490"/>
    </source>
</evidence>
<reference evidence="13 14" key="1">
    <citation type="journal article" date="2019" name="Environ. Microbiol.">
        <title>At the nexus of three kingdoms: the genome of the mycorrhizal fungus Gigaspora margarita provides insights into plant, endobacterial and fungal interactions.</title>
        <authorList>
            <person name="Venice F."/>
            <person name="Ghignone S."/>
            <person name="Salvioli di Fossalunga A."/>
            <person name="Amselem J."/>
            <person name="Novero M."/>
            <person name="Xianan X."/>
            <person name="Sedzielewska Toro K."/>
            <person name="Morin E."/>
            <person name="Lipzen A."/>
            <person name="Grigoriev I.V."/>
            <person name="Henrissat B."/>
            <person name="Martin F.M."/>
            <person name="Bonfante P."/>
        </authorList>
    </citation>
    <scope>NUCLEOTIDE SEQUENCE [LARGE SCALE GENOMIC DNA]</scope>
    <source>
        <strain evidence="13 14">BEG34</strain>
    </source>
</reference>
<dbReference type="InterPro" id="IPR001247">
    <property type="entry name" value="ExoRNase_PH_dom1"/>
</dbReference>
<keyword evidence="5" id="KW-0963">Cytoplasm</keyword>
<evidence type="ECO:0000256" key="9">
    <source>
        <dbReference type="ARBA" id="ARBA00023242"/>
    </source>
</evidence>
<dbReference type="InterPro" id="IPR036345">
    <property type="entry name" value="ExoRNase_PH_dom2_sf"/>
</dbReference>
<sequence>MVKELELSTNEKELIISGLKEGIRLDGRGIDDFRSLKITLGPEYGRSEVKLGDTKVLAKVSCEVARPYPDRPNEGILTLNTELSPMAFAGLEPGRPSEEEVLVSRILEKAIKINRAVDVEGLCIVANELAWSIHVDVHFLDNDGNIIDAACIAAISALSHFRRPDVTVIGEDVTIHPVDQRNPVPLSIHHTPICVTFAFFENGDLWVVDPSLKEEQIRRGDMIIAINNHKEICVLSKAGGLPLEMHTIIQCSKLAASKVDWVREKIQDAIANAAEVEKRCYLILLLFLFILYEF</sequence>
<evidence type="ECO:0000256" key="6">
    <source>
        <dbReference type="ARBA" id="ARBA00022552"/>
    </source>
</evidence>
<dbReference type="InterPro" id="IPR015847">
    <property type="entry name" value="ExoRNase_PH_dom2"/>
</dbReference>
<dbReference type="OrthoDB" id="10264038at2759"/>
<dbReference type="GO" id="GO:0000467">
    <property type="term" value="P:exonucleolytic trimming to generate mature 3'-end of 5.8S rRNA from tricistronic rRNA transcript (SSU-rRNA, 5.8S rRNA, LSU-rRNA)"/>
    <property type="evidence" value="ECO:0007669"/>
    <property type="project" value="TreeGrafter"/>
</dbReference>
<dbReference type="Pfam" id="PF03725">
    <property type="entry name" value="RNase_PH_C"/>
    <property type="match status" value="1"/>
</dbReference>
<dbReference type="GO" id="GO:0000176">
    <property type="term" value="C:nuclear exosome (RNase complex)"/>
    <property type="evidence" value="ECO:0007669"/>
    <property type="project" value="UniProtKB-ARBA"/>
</dbReference>
<dbReference type="GO" id="GO:0071038">
    <property type="term" value="P:TRAMP-dependent tRNA surveillance pathway"/>
    <property type="evidence" value="ECO:0007669"/>
    <property type="project" value="TreeGrafter"/>
</dbReference>
<evidence type="ECO:0000256" key="1">
    <source>
        <dbReference type="ARBA" id="ARBA00004496"/>
    </source>
</evidence>
<dbReference type="SUPFAM" id="SSF55666">
    <property type="entry name" value="Ribonuclease PH domain 2-like"/>
    <property type="match status" value="1"/>
</dbReference>
<comment type="subcellular location">
    <subcellularLocation>
        <location evidence="1">Cytoplasm</location>
    </subcellularLocation>
    <subcellularLocation>
        <location evidence="2">Nucleus</location>
        <location evidence="2">Nucleolus</location>
    </subcellularLocation>
</comment>